<organism evidence="2 3">
    <name type="scientific">Hassallia byssoidea VB512170</name>
    <dbReference type="NCBI Taxonomy" id="1304833"/>
    <lineage>
        <taxon>Bacteria</taxon>
        <taxon>Bacillati</taxon>
        <taxon>Cyanobacteriota</taxon>
        <taxon>Cyanophyceae</taxon>
        <taxon>Nostocales</taxon>
        <taxon>Tolypothrichaceae</taxon>
        <taxon>Hassallia</taxon>
    </lineage>
</organism>
<evidence type="ECO:0000256" key="1">
    <source>
        <dbReference type="SAM" id="Phobius"/>
    </source>
</evidence>
<sequence>MSSGIELVSTVINFLFPIYLFSVIFSFICWLFYIPAEKSLPDDTVLEEPPITVSESLSTSKLEIDSTQQLEETLLPESWADVILSSAVEEVQKAQLVLVGVTETEKMMGIGAAKLRKYCKKNHIKRYSAIYNKDGKAGLVQYLIGMGITSSKIVDLTA</sequence>
<keyword evidence="3" id="KW-1185">Reference proteome</keyword>
<dbReference type="AlphaFoldDB" id="A0A846H596"/>
<protein>
    <submittedName>
        <fullName evidence="2">Uncharacterized protein</fullName>
    </submittedName>
</protein>
<name>A0A846H596_9CYAN</name>
<dbReference type="RefSeq" id="WP_039744703.1">
    <property type="nucleotide sequence ID" value="NZ_JTCM02000005.1"/>
</dbReference>
<gene>
    <name evidence="2" type="ORF">PI95_004235</name>
</gene>
<accession>A0A846H596</accession>
<evidence type="ECO:0000313" key="2">
    <source>
        <dbReference type="EMBL" id="NEU71804.1"/>
    </source>
</evidence>
<evidence type="ECO:0000313" key="3">
    <source>
        <dbReference type="Proteomes" id="UP000031549"/>
    </source>
</evidence>
<keyword evidence="1" id="KW-1133">Transmembrane helix</keyword>
<comment type="caution">
    <text evidence="2">The sequence shown here is derived from an EMBL/GenBank/DDBJ whole genome shotgun (WGS) entry which is preliminary data.</text>
</comment>
<proteinExistence type="predicted"/>
<reference evidence="2 3" key="1">
    <citation type="journal article" date="2015" name="Genome Announc.">
        <title>Draft Genome Sequence of Cyanobacterium Hassallia byssoidea Strain VB512170, Isolated from Monuments in India.</title>
        <authorList>
            <person name="Singh D."/>
            <person name="Chandrababunaidu M.M."/>
            <person name="Panda A."/>
            <person name="Sen D."/>
            <person name="Bhattacharyya S."/>
            <person name="Adhikary S.P."/>
            <person name="Tripathy S."/>
        </authorList>
    </citation>
    <scope>NUCLEOTIDE SEQUENCE [LARGE SCALE GENOMIC DNA]</scope>
    <source>
        <strain evidence="2 3">VB512170</strain>
    </source>
</reference>
<feature type="transmembrane region" description="Helical" evidence="1">
    <location>
        <begin position="12"/>
        <end position="33"/>
    </location>
</feature>
<dbReference type="Proteomes" id="UP000031549">
    <property type="component" value="Unassembled WGS sequence"/>
</dbReference>
<dbReference type="EMBL" id="JTCM02000005">
    <property type="protein sequence ID" value="NEU71804.1"/>
    <property type="molecule type" value="Genomic_DNA"/>
</dbReference>
<keyword evidence="1" id="KW-0812">Transmembrane</keyword>
<keyword evidence="1" id="KW-0472">Membrane</keyword>